<evidence type="ECO:0000313" key="13">
    <source>
        <dbReference type="EMBL" id="QQS98683.1"/>
    </source>
</evidence>
<dbReference type="NCBIfam" id="TIGR00562">
    <property type="entry name" value="proto_IX_ox"/>
    <property type="match status" value="1"/>
</dbReference>
<comment type="subcellular location">
    <subcellularLocation>
        <location evidence="11">Cytoplasm</location>
    </subcellularLocation>
</comment>
<organism evidence="13 14">
    <name type="scientific">Peribacillus psychrosaccharolyticus</name>
    <name type="common">Bacillus psychrosaccharolyticus</name>
    <dbReference type="NCBI Taxonomy" id="1407"/>
    <lineage>
        <taxon>Bacteria</taxon>
        <taxon>Bacillati</taxon>
        <taxon>Bacillota</taxon>
        <taxon>Bacilli</taxon>
        <taxon>Bacillales</taxon>
        <taxon>Bacillaceae</taxon>
        <taxon>Peribacillus</taxon>
    </lineage>
</organism>
<evidence type="ECO:0000256" key="2">
    <source>
        <dbReference type="ARBA" id="ARBA00001974"/>
    </source>
</evidence>
<dbReference type="GO" id="GO:0005737">
    <property type="term" value="C:cytoplasm"/>
    <property type="evidence" value="ECO:0007669"/>
    <property type="project" value="UniProtKB-SubCell"/>
</dbReference>
<dbReference type="Pfam" id="PF01593">
    <property type="entry name" value="Amino_oxidase"/>
    <property type="match status" value="1"/>
</dbReference>
<evidence type="ECO:0000256" key="8">
    <source>
        <dbReference type="ARBA" id="ARBA00022827"/>
    </source>
</evidence>
<dbReference type="PANTHER" id="PTHR42923:SF3">
    <property type="entry name" value="PROTOPORPHYRINOGEN OXIDASE"/>
    <property type="match status" value="1"/>
</dbReference>
<feature type="domain" description="Amine oxidase" evidence="12">
    <location>
        <begin position="11"/>
        <end position="458"/>
    </location>
</feature>
<gene>
    <name evidence="13" type="ORF">I6J18_13255</name>
</gene>
<keyword evidence="14" id="KW-1185">Reference proteome</keyword>
<sequence length="462" mass="51239">MKTVVVIGGGITGLSAMYYLDKAVKEKDLDMKLVLIEADEQLGGKIKTIKSGEFIMEAGADSIVARKQNVAPFLAELNLGKEVVYNATGTSFIHTEGVLKQIPADAVFGIPSSLESLAKSELVSAEAKVEALKDFYLVNDSFTKDDSIGAFLEAFLGKELVEKQIAPVLSGVYSGKLQDLTIASTLPYLLDYKDEYGSIIRGIEENRKQVQGSGNKKFLSFKNGLETIIHNLEEKLEYAEVWKNTKAEKISKEDGRYRISFSDKEDLVTDYLILSTPHSAAHKLLQDEELAKEFEQLKASSLISIYMGFTIPDSLLPADGTGYITSEESDLTCNACTWTSRKWSHTSENNMLLVRLFYKSSSPAYEELKNLSEQELVKVALSDIERSLGITSEPVSSQVTKWQDNMPNYSLKHHQSVEKLEQRLDQAFPGIFLAGCSYYGVGIPDCIANGKKTAERIIDELR</sequence>
<evidence type="ECO:0000256" key="10">
    <source>
        <dbReference type="ARBA" id="ARBA00023133"/>
    </source>
</evidence>
<keyword evidence="11" id="KW-0963">Cytoplasm</keyword>
<dbReference type="GO" id="GO:0006783">
    <property type="term" value="P:heme biosynthetic process"/>
    <property type="evidence" value="ECO:0007669"/>
    <property type="project" value="UniProtKB-UniRule"/>
</dbReference>
<dbReference type="Gene3D" id="3.50.50.60">
    <property type="entry name" value="FAD/NAD(P)-binding domain"/>
    <property type="match status" value="1"/>
</dbReference>
<evidence type="ECO:0000256" key="4">
    <source>
        <dbReference type="ARBA" id="ARBA00008310"/>
    </source>
</evidence>
<evidence type="ECO:0000256" key="3">
    <source>
        <dbReference type="ARBA" id="ARBA00004744"/>
    </source>
</evidence>
<dbReference type="AlphaFoldDB" id="A0A974NJ04"/>
<evidence type="ECO:0000313" key="14">
    <source>
        <dbReference type="Proteomes" id="UP000595254"/>
    </source>
</evidence>
<dbReference type="NCBIfam" id="NF009081">
    <property type="entry name" value="PRK12416.1"/>
    <property type="match status" value="1"/>
</dbReference>
<comment type="pathway">
    <text evidence="3 11">Porphyrin-containing compound metabolism; protoheme biosynthesis.</text>
</comment>
<dbReference type="EMBL" id="CP068053">
    <property type="protein sequence ID" value="QQS98683.1"/>
    <property type="molecule type" value="Genomic_DNA"/>
</dbReference>
<evidence type="ECO:0000256" key="7">
    <source>
        <dbReference type="ARBA" id="ARBA00022630"/>
    </source>
</evidence>
<keyword evidence="8 11" id="KW-0274">FAD</keyword>
<comment type="function">
    <text evidence="11">Involved in coproporphyrin-dependent heme b biosynthesis. Catalyzes the oxidation of coproporphyrinogen III to coproporphyrin III.</text>
</comment>
<name>A0A974NJ04_PERPY</name>
<keyword evidence="10 11" id="KW-0350">Heme biosynthesis</keyword>
<evidence type="ECO:0000256" key="1">
    <source>
        <dbReference type="ARBA" id="ARBA00001755"/>
    </source>
</evidence>
<accession>A0A974NJ04</accession>
<dbReference type="Gene3D" id="1.10.3110.10">
    <property type="entry name" value="protoporphyrinogen ix oxidase, domain 3"/>
    <property type="match status" value="1"/>
</dbReference>
<keyword evidence="9 11" id="KW-0560">Oxidoreductase</keyword>
<dbReference type="GO" id="GO:0004729">
    <property type="term" value="F:oxygen-dependent protoporphyrinogen oxidase activity"/>
    <property type="evidence" value="ECO:0007669"/>
    <property type="project" value="UniProtKB-UniRule"/>
</dbReference>
<evidence type="ECO:0000259" key="12">
    <source>
        <dbReference type="Pfam" id="PF01593"/>
    </source>
</evidence>
<reference evidence="13 14" key="1">
    <citation type="submission" date="2021-01" db="EMBL/GenBank/DDBJ databases">
        <title>FDA dAtabase for Regulatory Grade micrObial Sequences (FDA-ARGOS): Supporting development and validation of Infectious Disease Dx tests.</title>
        <authorList>
            <person name="Nelson B."/>
            <person name="Plummer A."/>
            <person name="Tallon L."/>
            <person name="Sadzewicz L."/>
            <person name="Zhao X."/>
            <person name="Boylan J."/>
            <person name="Ott S."/>
            <person name="Bowen H."/>
            <person name="Vavikolanu K."/>
            <person name="Mehta A."/>
            <person name="Aluvathingal J."/>
            <person name="Nadendla S."/>
            <person name="Myers T."/>
            <person name="Yan Y."/>
            <person name="Sichtig H."/>
        </authorList>
    </citation>
    <scope>NUCLEOTIDE SEQUENCE [LARGE SCALE GENOMIC DNA]</scope>
    <source>
        <strain evidence="13 14">FDAARGOS_1161</strain>
    </source>
</reference>
<dbReference type="InterPro" id="IPR050464">
    <property type="entry name" value="Zeta_carotene_desat/Oxidored"/>
</dbReference>
<dbReference type="SUPFAM" id="SSF51905">
    <property type="entry name" value="FAD/NAD(P)-binding domain"/>
    <property type="match status" value="1"/>
</dbReference>
<dbReference type="InterPro" id="IPR036188">
    <property type="entry name" value="FAD/NAD-bd_sf"/>
</dbReference>
<comment type="catalytic activity">
    <reaction evidence="1">
        <text>coproporphyrinogen III + 3 O2 = coproporphyrin III + 3 H2O2</text>
        <dbReference type="Rhea" id="RHEA:43436"/>
        <dbReference type="ChEBI" id="CHEBI:15379"/>
        <dbReference type="ChEBI" id="CHEBI:16240"/>
        <dbReference type="ChEBI" id="CHEBI:57309"/>
        <dbReference type="ChEBI" id="CHEBI:131725"/>
        <dbReference type="EC" id="1.3.3.15"/>
    </reaction>
    <physiologicalReaction direction="left-to-right" evidence="1">
        <dbReference type="Rhea" id="RHEA:43437"/>
    </physiologicalReaction>
</comment>
<dbReference type="RefSeq" id="WP_040376748.1">
    <property type="nucleotide sequence ID" value="NZ_CP068053.1"/>
</dbReference>
<dbReference type="SUPFAM" id="SSF54373">
    <property type="entry name" value="FAD-linked reductases, C-terminal domain"/>
    <property type="match status" value="1"/>
</dbReference>
<dbReference type="InterPro" id="IPR004572">
    <property type="entry name" value="Protoporphyrinogen_oxidase"/>
</dbReference>
<dbReference type="Gene3D" id="3.90.660.20">
    <property type="entry name" value="Protoporphyrinogen oxidase, mitochondrial, domain 2"/>
    <property type="match status" value="1"/>
</dbReference>
<dbReference type="EC" id="1.3.3.15" evidence="5 11"/>
<evidence type="ECO:0000256" key="5">
    <source>
        <dbReference type="ARBA" id="ARBA00012402"/>
    </source>
</evidence>
<evidence type="ECO:0000256" key="9">
    <source>
        <dbReference type="ARBA" id="ARBA00023002"/>
    </source>
</evidence>
<evidence type="ECO:0000256" key="11">
    <source>
        <dbReference type="RuleBase" id="RU364052"/>
    </source>
</evidence>
<dbReference type="KEGG" id="ppsr:I6J18_13255"/>
<proteinExistence type="inferred from homology"/>
<comment type="similarity">
    <text evidence="4 11">Belongs to the protoporphyrinogen/coproporphyrinogen oxidase family. Coproporphyrinogen III oxidase subfamily.</text>
</comment>
<comment type="cofactor">
    <cofactor evidence="2 11">
        <name>FAD</name>
        <dbReference type="ChEBI" id="CHEBI:57692"/>
    </cofactor>
</comment>
<dbReference type="InterPro" id="IPR002937">
    <property type="entry name" value="Amino_oxidase"/>
</dbReference>
<protein>
    <recommendedName>
        <fullName evidence="6 11">Coproporphyrinogen III oxidase</fullName>
        <ecNumber evidence="5 11">1.3.3.15</ecNumber>
    </recommendedName>
</protein>
<dbReference type="PANTHER" id="PTHR42923">
    <property type="entry name" value="PROTOPORPHYRINOGEN OXIDASE"/>
    <property type="match status" value="1"/>
</dbReference>
<dbReference type="Proteomes" id="UP000595254">
    <property type="component" value="Chromosome"/>
</dbReference>
<keyword evidence="7 11" id="KW-0285">Flavoprotein</keyword>
<evidence type="ECO:0000256" key="6">
    <source>
        <dbReference type="ARBA" id="ARBA00019046"/>
    </source>
</evidence>